<comment type="catalytic activity">
    <reaction evidence="4">
        <text>hydroxyacetone + NADP(+) = methylglyoxal + NADPH + H(+)</text>
        <dbReference type="Rhea" id="RHEA:27986"/>
        <dbReference type="ChEBI" id="CHEBI:15378"/>
        <dbReference type="ChEBI" id="CHEBI:17158"/>
        <dbReference type="ChEBI" id="CHEBI:27957"/>
        <dbReference type="ChEBI" id="CHEBI:57783"/>
        <dbReference type="ChEBI" id="CHEBI:58349"/>
    </reaction>
</comment>
<evidence type="ECO:0000256" key="2">
    <source>
        <dbReference type="ARBA" id="ARBA00022857"/>
    </source>
</evidence>
<evidence type="ECO:0000256" key="7">
    <source>
        <dbReference type="PIRSR" id="PIRSR000097-3"/>
    </source>
</evidence>
<dbReference type="InterPro" id="IPR018170">
    <property type="entry name" value="Aldo/ket_reductase_CS"/>
</dbReference>
<organism evidence="9 10">
    <name type="scientific">Propylenella binzhouense</name>
    <dbReference type="NCBI Taxonomy" id="2555902"/>
    <lineage>
        <taxon>Bacteria</taxon>
        <taxon>Pseudomonadati</taxon>
        <taxon>Pseudomonadota</taxon>
        <taxon>Alphaproteobacteria</taxon>
        <taxon>Hyphomicrobiales</taxon>
        <taxon>Propylenellaceae</taxon>
        <taxon>Propylenella</taxon>
    </lineage>
</organism>
<keyword evidence="3" id="KW-0560">Oxidoreductase</keyword>
<feature type="active site" description="Proton donor" evidence="5">
    <location>
        <position position="51"/>
    </location>
</feature>
<dbReference type="PRINTS" id="PR00069">
    <property type="entry name" value="ALDKETRDTASE"/>
</dbReference>
<gene>
    <name evidence="9" type="ORF">E4O86_17325</name>
</gene>
<evidence type="ECO:0000313" key="9">
    <source>
        <dbReference type="EMBL" id="MYZ49474.1"/>
    </source>
</evidence>
<evidence type="ECO:0000256" key="1">
    <source>
        <dbReference type="ARBA" id="ARBA00007905"/>
    </source>
</evidence>
<evidence type="ECO:0000256" key="6">
    <source>
        <dbReference type="PIRSR" id="PIRSR000097-2"/>
    </source>
</evidence>
<dbReference type="InterPro" id="IPR023210">
    <property type="entry name" value="NADP_OxRdtase_dom"/>
</dbReference>
<reference evidence="9" key="1">
    <citation type="submission" date="2019-03" db="EMBL/GenBank/DDBJ databases">
        <title>Afifella sp. nov., isolated from activated sludge.</title>
        <authorList>
            <person name="Li Q."/>
            <person name="Liu Y."/>
        </authorList>
    </citation>
    <scope>NUCLEOTIDE SEQUENCE</scope>
    <source>
        <strain evidence="9">L72</strain>
    </source>
</reference>
<dbReference type="RefSeq" id="WP_161141815.1">
    <property type="nucleotide sequence ID" value="NZ_SPKJ01000076.1"/>
</dbReference>
<dbReference type="AlphaFoldDB" id="A0A964WUX2"/>
<dbReference type="GO" id="GO:1990002">
    <property type="term" value="F:methylglyoxal reductase (NADPH) (acetol producing) activity"/>
    <property type="evidence" value="ECO:0007669"/>
    <property type="project" value="TreeGrafter"/>
</dbReference>
<evidence type="ECO:0000256" key="4">
    <source>
        <dbReference type="ARBA" id="ARBA00049445"/>
    </source>
</evidence>
<comment type="caution">
    <text evidence="9">The sequence shown here is derived from an EMBL/GenBank/DDBJ whole genome shotgun (WGS) entry which is preliminary data.</text>
</comment>
<dbReference type="Pfam" id="PF00248">
    <property type="entry name" value="Aldo_ket_red"/>
    <property type="match status" value="1"/>
</dbReference>
<dbReference type="Gene3D" id="3.20.20.100">
    <property type="entry name" value="NADP-dependent oxidoreductase domain"/>
    <property type="match status" value="1"/>
</dbReference>
<accession>A0A964WUX2</accession>
<evidence type="ECO:0000256" key="5">
    <source>
        <dbReference type="PIRSR" id="PIRSR000097-1"/>
    </source>
</evidence>
<dbReference type="FunFam" id="3.20.20.100:FF:000002">
    <property type="entry name" value="2,5-diketo-D-gluconic acid reductase A"/>
    <property type="match status" value="1"/>
</dbReference>
<dbReference type="OrthoDB" id="9804790at2"/>
<keyword evidence="10" id="KW-1185">Reference proteome</keyword>
<feature type="site" description="Lowers pKa of active site Tyr" evidence="7">
    <location>
        <position position="76"/>
    </location>
</feature>
<dbReference type="EMBL" id="SPKJ01000076">
    <property type="protein sequence ID" value="MYZ49474.1"/>
    <property type="molecule type" value="Genomic_DNA"/>
</dbReference>
<dbReference type="PANTHER" id="PTHR43827">
    <property type="entry name" value="2,5-DIKETO-D-GLUCONIC ACID REDUCTASE"/>
    <property type="match status" value="1"/>
</dbReference>
<dbReference type="Proteomes" id="UP000773614">
    <property type="component" value="Unassembled WGS sequence"/>
</dbReference>
<evidence type="ECO:0000313" key="10">
    <source>
        <dbReference type="Proteomes" id="UP000773614"/>
    </source>
</evidence>
<protein>
    <submittedName>
        <fullName evidence="9">Aldo/keto reductase</fullName>
    </submittedName>
</protein>
<evidence type="ECO:0000259" key="8">
    <source>
        <dbReference type="Pfam" id="PF00248"/>
    </source>
</evidence>
<sequence length="280" mass="30236">MSGDLTIAIGDGRRIPALGFGTGGSMTEACGEIVLSALRAGYRHIDTARKYGSERGVGEAIRASGLARGEVFVTTKVSHEDLAPDALLRSAEASLAALGLDFVDLLLVHWPLPGMPFRDTIGALAQARRRGLARSIGVANFNIALLSEAMQVSPEPLAALQAEYHPFLDQTKLLEFCRRNGLAFVSYCPLARGRILADETLAGIAAARGRTVPQVVLRWLLQQQGVAAIPGSSNPERIRENFDVFGFSLDDEEMRRIHALARPDGRIVKPKDRSPVWDAA</sequence>
<keyword evidence="2" id="KW-0521">NADP</keyword>
<feature type="binding site" evidence="6">
    <location>
        <position position="109"/>
    </location>
    <ligand>
        <name>substrate</name>
    </ligand>
</feature>
<dbReference type="PANTHER" id="PTHR43827:SF3">
    <property type="entry name" value="NADP-DEPENDENT OXIDOREDUCTASE DOMAIN-CONTAINING PROTEIN"/>
    <property type="match status" value="1"/>
</dbReference>
<dbReference type="InterPro" id="IPR020471">
    <property type="entry name" value="AKR"/>
</dbReference>
<dbReference type="InterPro" id="IPR036812">
    <property type="entry name" value="NAD(P)_OxRdtase_dom_sf"/>
</dbReference>
<feature type="domain" description="NADP-dependent oxidoreductase" evidence="8">
    <location>
        <begin position="28"/>
        <end position="260"/>
    </location>
</feature>
<name>A0A964WUX2_9HYPH</name>
<dbReference type="PROSITE" id="PS00798">
    <property type="entry name" value="ALDOKETO_REDUCTASE_1"/>
    <property type="match status" value="1"/>
</dbReference>
<dbReference type="GO" id="GO:0051596">
    <property type="term" value="P:methylglyoxal catabolic process"/>
    <property type="evidence" value="ECO:0007669"/>
    <property type="project" value="TreeGrafter"/>
</dbReference>
<dbReference type="SUPFAM" id="SSF51430">
    <property type="entry name" value="NAD(P)-linked oxidoreductase"/>
    <property type="match status" value="1"/>
</dbReference>
<evidence type="ECO:0000256" key="3">
    <source>
        <dbReference type="ARBA" id="ARBA00023002"/>
    </source>
</evidence>
<dbReference type="PIRSF" id="PIRSF000097">
    <property type="entry name" value="AKR"/>
    <property type="match status" value="1"/>
</dbReference>
<proteinExistence type="inferred from homology"/>
<comment type="similarity">
    <text evidence="1">Belongs to the aldo/keto reductase family.</text>
</comment>